<organism evidence="7 8">
    <name type="scientific">Fraxinus pennsylvanica</name>
    <dbReference type="NCBI Taxonomy" id="56036"/>
    <lineage>
        <taxon>Eukaryota</taxon>
        <taxon>Viridiplantae</taxon>
        <taxon>Streptophyta</taxon>
        <taxon>Embryophyta</taxon>
        <taxon>Tracheophyta</taxon>
        <taxon>Spermatophyta</taxon>
        <taxon>Magnoliopsida</taxon>
        <taxon>eudicotyledons</taxon>
        <taxon>Gunneridae</taxon>
        <taxon>Pentapetalae</taxon>
        <taxon>asterids</taxon>
        <taxon>lamiids</taxon>
        <taxon>Lamiales</taxon>
        <taxon>Oleaceae</taxon>
        <taxon>Oleeae</taxon>
        <taxon>Fraxinus</taxon>
    </lineage>
</organism>
<dbReference type="GO" id="GO:0110051">
    <property type="term" value="P:metabolite repair"/>
    <property type="evidence" value="ECO:0007669"/>
    <property type="project" value="TreeGrafter"/>
</dbReference>
<dbReference type="AlphaFoldDB" id="A0AAD2DW15"/>
<reference evidence="7" key="1">
    <citation type="submission" date="2023-05" db="EMBL/GenBank/DDBJ databases">
        <authorList>
            <person name="Huff M."/>
        </authorList>
    </citation>
    <scope>NUCLEOTIDE SEQUENCE</scope>
</reference>
<keyword evidence="3" id="KW-0521">NADP</keyword>
<evidence type="ECO:0000256" key="4">
    <source>
        <dbReference type="ARBA" id="ARBA00023027"/>
    </source>
</evidence>
<dbReference type="InterPro" id="IPR029056">
    <property type="entry name" value="Ribokinase-like"/>
</dbReference>
<sequence length="132" mass="14676">MSVLPVVIDPRSISKIWWDGHNSSSCRECGNAEKVLNGTCQLKNFNPEGFASLEAKSEFSEIMKHARESNVPIVIDGDGLFLVTNCLDLVRDYLLAVLTPNINEYKRLVQKVLNCEVNDQEGPQQLLSLAKG</sequence>
<evidence type="ECO:0000259" key="6">
    <source>
        <dbReference type="PROSITE" id="PS51383"/>
    </source>
</evidence>
<feature type="domain" description="YjeF C-terminal" evidence="6">
    <location>
        <begin position="49"/>
        <end position="132"/>
    </location>
</feature>
<dbReference type="GO" id="GO:0047453">
    <property type="term" value="F:ATP-dependent NAD(P)H-hydrate dehydratase activity"/>
    <property type="evidence" value="ECO:0007669"/>
    <property type="project" value="TreeGrafter"/>
</dbReference>
<dbReference type="PROSITE" id="PS51383">
    <property type="entry name" value="YJEF_C_3"/>
    <property type="match status" value="1"/>
</dbReference>
<evidence type="ECO:0000256" key="5">
    <source>
        <dbReference type="ARBA" id="ARBA00023239"/>
    </source>
</evidence>
<dbReference type="PANTHER" id="PTHR12592:SF0">
    <property type="entry name" value="ATP-DEPENDENT (S)-NAD(P)H-HYDRATE DEHYDRATASE"/>
    <property type="match status" value="1"/>
</dbReference>
<accession>A0AAD2DW15</accession>
<evidence type="ECO:0000256" key="3">
    <source>
        <dbReference type="ARBA" id="ARBA00022857"/>
    </source>
</evidence>
<keyword evidence="2" id="KW-0067">ATP-binding</keyword>
<keyword evidence="8" id="KW-1185">Reference proteome</keyword>
<evidence type="ECO:0000313" key="8">
    <source>
        <dbReference type="Proteomes" id="UP000834106"/>
    </source>
</evidence>
<protein>
    <recommendedName>
        <fullName evidence="6">YjeF C-terminal domain-containing protein</fullName>
    </recommendedName>
</protein>
<name>A0AAD2DW15_9LAMI</name>
<keyword evidence="4" id="KW-0520">NAD</keyword>
<dbReference type="GO" id="GO:0005524">
    <property type="term" value="F:ATP binding"/>
    <property type="evidence" value="ECO:0007669"/>
    <property type="project" value="UniProtKB-KW"/>
</dbReference>
<keyword evidence="1" id="KW-0547">Nucleotide-binding</keyword>
<proteinExistence type="predicted"/>
<keyword evidence="5" id="KW-0456">Lyase</keyword>
<evidence type="ECO:0000256" key="1">
    <source>
        <dbReference type="ARBA" id="ARBA00022741"/>
    </source>
</evidence>
<evidence type="ECO:0000256" key="2">
    <source>
        <dbReference type="ARBA" id="ARBA00022840"/>
    </source>
</evidence>
<evidence type="ECO:0000313" key="7">
    <source>
        <dbReference type="EMBL" id="CAI9768024.1"/>
    </source>
</evidence>
<dbReference type="Gene3D" id="3.40.1190.20">
    <property type="match status" value="1"/>
</dbReference>
<dbReference type="InterPro" id="IPR000631">
    <property type="entry name" value="CARKD"/>
</dbReference>
<dbReference type="Pfam" id="PF01256">
    <property type="entry name" value="Carb_kinase"/>
    <property type="match status" value="1"/>
</dbReference>
<dbReference type="PANTHER" id="PTHR12592">
    <property type="entry name" value="ATP-DEPENDENT (S)-NAD(P)H-HYDRATE DEHYDRATASE FAMILY MEMBER"/>
    <property type="match status" value="1"/>
</dbReference>
<gene>
    <name evidence="7" type="ORF">FPE_LOCUS15454</name>
</gene>
<dbReference type="SUPFAM" id="SSF53613">
    <property type="entry name" value="Ribokinase-like"/>
    <property type="match status" value="1"/>
</dbReference>
<dbReference type="Proteomes" id="UP000834106">
    <property type="component" value="Chromosome 9"/>
</dbReference>
<dbReference type="EMBL" id="OU503044">
    <property type="protein sequence ID" value="CAI9768024.1"/>
    <property type="molecule type" value="Genomic_DNA"/>
</dbReference>